<dbReference type="Proteomes" id="UP000034805">
    <property type="component" value="Unassembled WGS sequence"/>
</dbReference>
<evidence type="ECO:0000256" key="1">
    <source>
        <dbReference type="SAM" id="SignalP"/>
    </source>
</evidence>
<evidence type="ECO:0000313" key="3">
    <source>
        <dbReference type="Proteomes" id="UP000034805"/>
    </source>
</evidence>
<keyword evidence="1" id="KW-0732">Signal</keyword>
<feature type="chain" id="PRO_5006143169" evidence="1">
    <location>
        <begin position="25"/>
        <end position="123"/>
    </location>
</feature>
<comment type="caution">
    <text evidence="2">The sequence shown here is derived from an EMBL/GenBank/DDBJ whole genome shotgun (WGS) entry which is preliminary data.</text>
</comment>
<dbReference type="EMBL" id="JARO02003901">
    <property type="protein sequence ID" value="KPP69556.1"/>
    <property type="molecule type" value="Genomic_DNA"/>
</dbReference>
<organism evidence="2 3">
    <name type="scientific">Scleropages formosus</name>
    <name type="common">Asian bonytongue</name>
    <name type="synonym">Osteoglossum formosum</name>
    <dbReference type="NCBI Taxonomy" id="113540"/>
    <lineage>
        <taxon>Eukaryota</taxon>
        <taxon>Metazoa</taxon>
        <taxon>Chordata</taxon>
        <taxon>Craniata</taxon>
        <taxon>Vertebrata</taxon>
        <taxon>Euteleostomi</taxon>
        <taxon>Actinopterygii</taxon>
        <taxon>Neopterygii</taxon>
        <taxon>Teleostei</taxon>
        <taxon>Osteoglossocephala</taxon>
        <taxon>Osteoglossomorpha</taxon>
        <taxon>Osteoglossiformes</taxon>
        <taxon>Osteoglossidae</taxon>
        <taxon>Scleropages</taxon>
    </lineage>
</organism>
<gene>
    <name evidence="2" type="ORF">Z043_111679</name>
</gene>
<reference evidence="2 3" key="1">
    <citation type="submission" date="2015-08" db="EMBL/GenBank/DDBJ databases">
        <title>The genome of the Asian arowana (Scleropages formosus).</title>
        <authorList>
            <person name="Tan M.H."/>
            <person name="Gan H.M."/>
            <person name="Croft L.J."/>
            <person name="Austin C.M."/>
        </authorList>
    </citation>
    <scope>NUCLEOTIDE SEQUENCE [LARGE SCALE GENOMIC DNA]</scope>
    <source>
        <strain evidence="2">Aro1</strain>
    </source>
</reference>
<evidence type="ECO:0000313" key="2">
    <source>
        <dbReference type="EMBL" id="KPP69556.1"/>
    </source>
</evidence>
<feature type="signal peptide" evidence="1">
    <location>
        <begin position="1"/>
        <end position="24"/>
    </location>
</feature>
<sequence length="123" mass="13278">MKYFSPLALFYILECGFCLHGAVTRSCCSDQKEAADPSAERDLWLIQGNPRAKVKGQAIGIGGTNVVTRRNQKASDSLDGNGTLLLRDLLPVYRTGNESPAGHSTRGVSDLHLPTLLIPPLKS</sequence>
<dbReference type="AlphaFoldDB" id="A0A0P7U5X5"/>
<accession>A0A0P7U5X5</accession>
<proteinExistence type="predicted"/>
<name>A0A0P7U5X5_SCLFO</name>
<protein>
    <submittedName>
        <fullName evidence="2">Uncharacterized protein</fullName>
    </submittedName>
</protein>